<dbReference type="OrthoDB" id="421448at2759"/>
<dbReference type="InterPro" id="IPR043129">
    <property type="entry name" value="ATPase_NBD"/>
</dbReference>
<dbReference type="Gene3D" id="3.90.640.10">
    <property type="entry name" value="Actin, Chain A, domain 4"/>
    <property type="match status" value="1"/>
</dbReference>
<dbReference type="CDD" id="cd10221">
    <property type="entry name" value="ASKHA_NBD_Arp3-like"/>
    <property type="match status" value="1"/>
</dbReference>
<protein>
    <submittedName>
        <fullName evidence="2">Actin-related protein 3</fullName>
    </submittedName>
</protein>
<dbReference type="AlphaFoldDB" id="A0A1R1PGF3"/>
<evidence type="ECO:0000313" key="4">
    <source>
        <dbReference type="Proteomes" id="UP000188320"/>
    </source>
</evidence>
<comment type="caution">
    <text evidence="2">The sequence shown here is derived from an EMBL/GenBank/DDBJ whole genome shotgun (WGS) entry which is preliminary data.</text>
</comment>
<evidence type="ECO:0000313" key="3">
    <source>
        <dbReference type="EMBL" id="OMH80263.1"/>
    </source>
</evidence>
<organism evidence="2 4">
    <name type="scientific">Zancudomyces culisetae</name>
    <name type="common">Gut fungus</name>
    <name type="synonym">Smittium culisetae</name>
    <dbReference type="NCBI Taxonomy" id="1213189"/>
    <lineage>
        <taxon>Eukaryota</taxon>
        <taxon>Fungi</taxon>
        <taxon>Fungi incertae sedis</taxon>
        <taxon>Zoopagomycota</taxon>
        <taxon>Kickxellomycotina</taxon>
        <taxon>Harpellomycetes</taxon>
        <taxon>Harpellales</taxon>
        <taxon>Legeriomycetaceae</taxon>
        <taxon>Zancudomyces</taxon>
    </lineage>
</organism>
<accession>A0A1R1PGF3</accession>
<comment type="similarity">
    <text evidence="1">Belongs to the actin family.</text>
</comment>
<dbReference type="EMBL" id="LSSK01001248">
    <property type="protein sequence ID" value="OMH80263.1"/>
    <property type="molecule type" value="Genomic_DNA"/>
</dbReference>
<evidence type="ECO:0000313" key="2">
    <source>
        <dbReference type="EMBL" id="OMH80060.1"/>
    </source>
</evidence>
<dbReference type="Proteomes" id="UP000188320">
    <property type="component" value="Unassembled WGS sequence"/>
</dbReference>
<proteinExistence type="inferred from homology"/>
<dbReference type="Gene3D" id="3.30.420.40">
    <property type="match status" value="2"/>
</dbReference>
<sequence>MGFAGNTDPQFVIPSVIGLPNKNVKQTSRYGIASKRGVEDLDFYIGDEAFANGQMYGVSYPMRQGQIENWDHMERIWETSIFKYMRCEPENHYFVLTEPPLNAPENREQMAEIFFESFNVNGLYIAVQAVLALVASWTSKNSNQSLTGLVVDSGDGVTHIIPVAEGYVLGGSLKSMPIAGRDITSFVMQQLRDRNEPIPPEQMMETAKTIKEQYGYTCHDIVKEFEKYDLEPSKNIIRHMLKDNRGTIDVGYERFLGPEVFFNPEIISTDYLTPLPTLIDQAIQSAPIDTRRGLYSNIVLSGGSTMFSNLGKRLQRDLRKIVDDRQSSNQAQLMAARLKNPLQQQTGGGDSGAFTITANPVAVNVISHKKQRHAVWFGGSILGSTDQQFYQVAHSKADYEEYGPSICRYNKVFTSLG</sequence>
<dbReference type="Pfam" id="PF00022">
    <property type="entry name" value="Actin"/>
    <property type="match status" value="2"/>
</dbReference>
<dbReference type="SMART" id="SM00268">
    <property type="entry name" value="ACTIN"/>
    <property type="match status" value="1"/>
</dbReference>
<dbReference type="PANTHER" id="PTHR11937">
    <property type="entry name" value="ACTIN"/>
    <property type="match status" value="1"/>
</dbReference>
<gene>
    <name evidence="3" type="ORF">AX774_g6310</name>
    <name evidence="2" type="ORF">AX774_g6502</name>
</gene>
<reference evidence="2" key="1">
    <citation type="submission" date="2017-01" db="EMBL/GenBank/DDBJ databases">
        <authorList>
            <person name="Mah S.A."/>
            <person name="Swanson W.J."/>
            <person name="Moy G.W."/>
            <person name="Vacquier V.D."/>
        </authorList>
    </citation>
    <scope>NUCLEOTIDE SEQUENCE [LARGE SCALE GENOMIC DNA]</scope>
    <source>
        <strain evidence="2">COL-18-3</strain>
    </source>
</reference>
<name>A0A1R1PGF3_ZANCU</name>
<reference evidence="4" key="2">
    <citation type="submission" date="2017-01" db="EMBL/GenBank/DDBJ databases">
        <authorList>
            <person name="Wang Y."/>
            <person name="White M."/>
            <person name="Kvist S."/>
            <person name="Moncalvo J.-M."/>
        </authorList>
    </citation>
    <scope>NUCLEOTIDE SEQUENCE [LARGE SCALE GENOMIC DNA]</scope>
    <source>
        <strain evidence="4">COL-18-3</strain>
    </source>
</reference>
<dbReference type="InterPro" id="IPR004000">
    <property type="entry name" value="Actin"/>
</dbReference>
<dbReference type="EMBL" id="LSSK01001317">
    <property type="protein sequence ID" value="OMH80060.1"/>
    <property type="molecule type" value="Genomic_DNA"/>
</dbReference>
<dbReference type="FunFam" id="3.30.420.40:FF:000029">
    <property type="entry name" value="Actin-related protein 3"/>
    <property type="match status" value="1"/>
</dbReference>
<keyword evidence="4" id="KW-1185">Reference proteome</keyword>
<dbReference type="SUPFAM" id="SSF53067">
    <property type="entry name" value="Actin-like ATPase domain"/>
    <property type="match status" value="2"/>
</dbReference>
<evidence type="ECO:0000256" key="1">
    <source>
        <dbReference type="RuleBase" id="RU000487"/>
    </source>
</evidence>